<feature type="transmembrane region" description="Helical" evidence="1">
    <location>
        <begin position="146"/>
        <end position="165"/>
    </location>
</feature>
<dbReference type="Proteomes" id="UP000325315">
    <property type="component" value="Unassembled WGS sequence"/>
</dbReference>
<name>A0A5B6U7Z5_9ROSI</name>
<dbReference type="Pfam" id="PF13962">
    <property type="entry name" value="PGG"/>
    <property type="match status" value="1"/>
</dbReference>
<reference evidence="4" key="1">
    <citation type="submission" date="2019-08" db="EMBL/GenBank/DDBJ databases">
        <authorList>
            <person name="Liu F."/>
        </authorList>
    </citation>
    <scope>NUCLEOTIDE SEQUENCE [LARGE SCALE GENOMIC DNA]</scope>
    <source>
        <strain evidence="4">PA1801</strain>
        <tissue evidence="4">Leaf</tissue>
    </source>
</reference>
<evidence type="ECO:0000259" key="3">
    <source>
        <dbReference type="Pfam" id="PF13962"/>
    </source>
</evidence>
<proteinExistence type="predicted"/>
<evidence type="ECO:0000256" key="2">
    <source>
        <dbReference type="SAM" id="SignalP"/>
    </source>
</evidence>
<keyword evidence="5" id="KW-1185">Reference proteome</keyword>
<comment type="caution">
    <text evidence="4">The sequence shown here is derived from an EMBL/GenBank/DDBJ whole genome shotgun (WGS) entry which is preliminary data.</text>
</comment>
<evidence type="ECO:0000313" key="5">
    <source>
        <dbReference type="Proteomes" id="UP000325315"/>
    </source>
</evidence>
<accession>A0A5B6U7Z5</accession>
<keyword evidence="1" id="KW-1133">Transmembrane helix</keyword>
<keyword evidence="2" id="KW-0732">Signal</keyword>
<gene>
    <name evidence="4" type="ORF">EPI10_009435</name>
</gene>
<feature type="transmembrane region" description="Helical" evidence="1">
    <location>
        <begin position="117"/>
        <end position="140"/>
    </location>
</feature>
<protein>
    <submittedName>
        <fullName evidence="4">E3 ubiquitin-protein ligase HACE1-like</fullName>
    </submittedName>
</protein>
<evidence type="ECO:0000313" key="4">
    <source>
        <dbReference type="EMBL" id="KAA3453393.1"/>
    </source>
</evidence>
<dbReference type="InterPro" id="IPR026961">
    <property type="entry name" value="PGG_dom"/>
</dbReference>
<evidence type="ECO:0000256" key="1">
    <source>
        <dbReference type="SAM" id="Phobius"/>
    </source>
</evidence>
<organism evidence="4 5">
    <name type="scientific">Gossypium australe</name>
    <dbReference type="NCBI Taxonomy" id="47621"/>
    <lineage>
        <taxon>Eukaryota</taxon>
        <taxon>Viridiplantae</taxon>
        <taxon>Streptophyta</taxon>
        <taxon>Embryophyta</taxon>
        <taxon>Tracheophyta</taxon>
        <taxon>Spermatophyta</taxon>
        <taxon>Magnoliopsida</taxon>
        <taxon>eudicotyledons</taxon>
        <taxon>Gunneridae</taxon>
        <taxon>Pentapetalae</taxon>
        <taxon>rosids</taxon>
        <taxon>malvids</taxon>
        <taxon>Malvales</taxon>
        <taxon>Malvaceae</taxon>
        <taxon>Malvoideae</taxon>
        <taxon>Gossypium</taxon>
    </lineage>
</organism>
<keyword evidence="1" id="KW-0812">Transmembrane</keyword>
<dbReference type="OrthoDB" id="965393at2759"/>
<sequence>MSAEMLNATLVVTALVITAIYQTSTSPPGGVWQADNTSSSASDPLFPTSNNVTLHFVEEKSEDKFISKHLMGEESRKAGTTILTPFGYFDFWLLNSLTFVLSIFLTKIILSNVPPFLLAPLFFLGISYFLSMAILAPSAILSKVNTFYMGCFVLVPYLVMLAGALRVSKSTNYKELINLRKARRGGRNVGIAERFNWLLSFM</sequence>
<dbReference type="AlphaFoldDB" id="A0A5B6U7Z5"/>
<feature type="transmembrane region" description="Helical" evidence="1">
    <location>
        <begin position="91"/>
        <end position="110"/>
    </location>
</feature>
<feature type="chain" id="PRO_5022836901" evidence="2">
    <location>
        <begin position="26"/>
        <end position="202"/>
    </location>
</feature>
<feature type="domain" description="PGG" evidence="3">
    <location>
        <begin position="4"/>
        <end position="48"/>
    </location>
</feature>
<keyword evidence="1" id="KW-0472">Membrane</keyword>
<feature type="signal peptide" evidence="2">
    <location>
        <begin position="1"/>
        <end position="25"/>
    </location>
</feature>
<dbReference type="EMBL" id="SMMG02000013">
    <property type="protein sequence ID" value="KAA3453393.1"/>
    <property type="molecule type" value="Genomic_DNA"/>
</dbReference>